<name>A0A2T7UL21_9RHOB</name>
<sequence>MCVGIPLQITAVDGTNATGHDGSHIDLSLTGTQPVGTWVLGFLGAAREVISAEEAALITKALDGMRRVMAGGELGDAFADLEARTPQLPPHLQAALDAGQTEA</sequence>
<dbReference type="PRINTS" id="PR00445">
    <property type="entry name" value="HUPFHYPC"/>
</dbReference>
<reference evidence="2 3" key="1">
    <citation type="journal article" date="2011" name="Syst. Appl. Microbiol.">
        <title>Defluviimonas denitrificans gen. nov., sp. nov., and Pararhodobacter aggregans gen. nov., sp. nov., non-phototrophic Rhodobacteraceae from the biofilter of a marine aquaculture.</title>
        <authorList>
            <person name="Foesel B.U."/>
            <person name="Drake H.L."/>
            <person name="Schramm A."/>
        </authorList>
    </citation>
    <scope>NUCLEOTIDE SEQUENCE [LARGE SCALE GENOMIC DNA]</scope>
    <source>
        <strain evidence="2 3">D1-19</strain>
    </source>
</reference>
<dbReference type="PANTHER" id="PTHR35177:SF1">
    <property type="entry name" value="HYDROGENASE MATURATION FACTOR HYPC"/>
    <property type="match status" value="1"/>
</dbReference>
<dbReference type="GO" id="GO:1902670">
    <property type="term" value="F:carbon dioxide binding"/>
    <property type="evidence" value="ECO:0007669"/>
    <property type="project" value="TreeGrafter"/>
</dbReference>
<dbReference type="EMBL" id="QDDR01000015">
    <property type="protein sequence ID" value="PVE45392.1"/>
    <property type="molecule type" value="Genomic_DNA"/>
</dbReference>
<protein>
    <submittedName>
        <fullName evidence="2">Hydrogenase</fullName>
    </submittedName>
</protein>
<keyword evidence="3" id="KW-1185">Reference proteome</keyword>
<dbReference type="OrthoDB" id="9806017at2"/>
<dbReference type="Proteomes" id="UP000244810">
    <property type="component" value="Unassembled WGS sequence"/>
</dbReference>
<dbReference type="SUPFAM" id="SSF159127">
    <property type="entry name" value="HupF/HypC-like"/>
    <property type="match status" value="1"/>
</dbReference>
<proteinExistence type="inferred from homology"/>
<dbReference type="InterPro" id="IPR019812">
    <property type="entry name" value="Hydgase_assmbl_chp_CS"/>
</dbReference>
<organism evidence="2 3">
    <name type="scientific">Pararhodobacter aggregans</name>
    <dbReference type="NCBI Taxonomy" id="404875"/>
    <lineage>
        <taxon>Bacteria</taxon>
        <taxon>Pseudomonadati</taxon>
        <taxon>Pseudomonadota</taxon>
        <taxon>Alphaproteobacteria</taxon>
        <taxon>Rhodobacterales</taxon>
        <taxon>Paracoccaceae</taxon>
        <taxon>Pararhodobacter</taxon>
    </lineage>
</organism>
<dbReference type="AlphaFoldDB" id="A0A2T7UL21"/>
<dbReference type="GO" id="GO:0005506">
    <property type="term" value="F:iron ion binding"/>
    <property type="evidence" value="ECO:0007669"/>
    <property type="project" value="TreeGrafter"/>
</dbReference>
<dbReference type="NCBIfam" id="TIGR00074">
    <property type="entry name" value="hypC_hupF"/>
    <property type="match status" value="1"/>
</dbReference>
<dbReference type="Pfam" id="PF01455">
    <property type="entry name" value="HupF_HypC"/>
    <property type="match status" value="1"/>
</dbReference>
<dbReference type="InterPro" id="IPR001109">
    <property type="entry name" value="Hydrogenase_HupF/HypC"/>
</dbReference>
<accession>A0A2T7UL21</accession>
<dbReference type="RefSeq" id="WP_107750148.1">
    <property type="nucleotide sequence ID" value="NZ_QBKF01000001.1"/>
</dbReference>
<dbReference type="PANTHER" id="PTHR35177">
    <property type="entry name" value="HYDROGENASE MATURATION FACTOR HYBG"/>
    <property type="match status" value="1"/>
</dbReference>
<evidence type="ECO:0000313" key="2">
    <source>
        <dbReference type="EMBL" id="PVE45392.1"/>
    </source>
</evidence>
<comment type="similarity">
    <text evidence="1">Belongs to the HupF/HypC family.</text>
</comment>
<dbReference type="PROSITE" id="PS01097">
    <property type="entry name" value="HUPF_HYPC"/>
    <property type="match status" value="1"/>
</dbReference>
<evidence type="ECO:0000313" key="3">
    <source>
        <dbReference type="Proteomes" id="UP000244810"/>
    </source>
</evidence>
<dbReference type="Gene3D" id="2.30.30.140">
    <property type="match status" value="1"/>
</dbReference>
<evidence type="ECO:0000256" key="1">
    <source>
        <dbReference type="ARBA" id="ARBA00006018"/>
    </source>
</evidence>
<gene>
    <name evidence="2" type="ORF">DDE23_21620</name>
</gene>
<comment type="caution">
    <text evidence="2">The sequence shown here is derived from an EMBL/GenBank/DDBJ whole genome shotgun (WGS) entry which is preliminary data.</text>
</comment>
<dbReference type="GO" id="GO:0051604">
    <property type="term" value="P:protein maturation"/>
    <property type="evidence" value="ECO:0007669"/>
    <property type="project" value="TreeGrafter"/>
</dbReference>